<comment type="caution">
    <text evidence="2">The sequence shown here is derived from an EMBL/GenBank/DDBJ whole genome shotgun (WGS) entry which is preliminary data.</text>
</comment>
<dbReference type="AlphaFoldDB" id="A0A8I3ARE0"/>
<gene>
    <name evidence="2" type="ORF">HYQ45_007916</name>
</gene>
<evidence type="ECO:0000313" key="3">
    <source>
        <dbReference type="Proteomes" id="UP000689129"/>
    </source>
</evidence>
<dbReference type="Proteomes" id="UP000689129">
    <property type="component" value="Unassembled WGS sequence"/>
</dbReference>
<protein>
    <submittedName>
        <fullName evidence="2">Uncharacterized protein</fullName>
    </submittedName>
</protein>
<dbReference type="PANTHER" id="PTHR35394">
    <property type="entry name" value="DUF3176 DOMAIN-CONTAINING PROTEIN"/>
    <property type="match status" value="1"/>
</dbReference>
<keyword evidence="1" id="KW-0472">Membrane</keyword>
<proteinExistence type="predicted"/>
<reference evidence="2" key="1">
    <citation type="journal article" date="2021" name="Mol. Plant Pathol.">
        <title>A 20-kb lineage-specific genomic region tames virulence in pathogenic amphidiploid Verticillium longisporum.</title>
        <authorList>
            <person name="Harting R."/>
            <person name="Starke J."/>
            <person name="Kusch H."/>
            <person name="Poggeler S."/>
            <person name="Maurus I."/>
            <person name="Schluter R."/>
            <person name="Landesfeind M."/>
            <person name="Bulla I."/>
            <person name="Nowrousian M."/>
            <person name="de Jonge R."/>
            <person name="Stahlhut G."/>
            <person name="Hoff K.J."/>
            <person name="Asshauer K.P."/>
            <person name="Thurmer A."/>
            <person name="Stanke M."/>
            <person name="Daniel R."/>
            <person name="Morgenstern B."/>
            <person name="Thomma B.P.H.J."/>
            <person name="Kronstad J.W."/>
            <person name="Braus-Stromeyer S.A."/>
            <person name="Braus G.H."/>
        </authorList>
    </citation>
    <scope>NUCLEOTIDE SEQUENCE</scope>
    <source>
        <strain evidence="2">Vl32</strain>
    </source>
</reference>
<keyword evidence="1" id="KW-1133">Transmembrane helix</keyword>
<evidence type="ECO:0000256" key="1">
    <source>
        <dbReference type="SAM" id="Phobius"/>
    </source>
</evidence>
<evidence type="ECO:0000313" key="2">
    <source>
        <dbReference type="EMBL" id="KAG7134101.1"/>
    </source>
</evidence>
<keyword evidence="1" id="KW-0812">Transmembrane</keyword>
<dbReference type="OrthoDB" id="5242705at2759"/>
<sequence length="336" mass="37777">MQASSSVPQGSQFAPPNRKFGPVLLHFAAIGNIFGNATTFEAIECILYWTADRYSSVTVQNNQLQYYGLREIPYDNPQDVPSLDDDDLFFAAPWPCNVNTTAEEAGEEGNCAYRVSYEANRGLASSLDPCLFGSVGILRGESGNTFLTYDDTFTEMLYGSWQKAWDRHQNLAERETVAGNLKPNDLSSPLASILDAYMRNIAYFTTCAIRATSHDSQQVFGTVHRDVVHYVVNLRYTVYPGALLLLSAVFCIVVAWRTRREKRWKNAQLPLVLQSLKLPESEVAVMMDMSSTEDMARERMVRLVGNRDGLGRMLRVEEGGVPLRRITRQADDERDT</sequence>
<dbReference type="EMBL" id="JAEMWZ010000147">
    <property type="protein sequence ID" value="KAG7134101.1"/>
    <property type="molecule type" value="Genomic_DNA"/>
</dbReference>
<feature type="transmembrane region" description="Helical" evidence="1">
    <location>
        <begin position="236"/>
        <end position="256"/>
    </location>
</feature>
<accession>A0A8I3ARE0</accession>
<dbReference type="PANTHER" id="PTHR35394:SF5">
    <property type="entry name" value="DUF3176 DOMAIN-CONTAINING PROTEIN"/>
    <property type="match status" value="1"/>
</dbReference>
<organism evidence="2 3">
    <name type="scientific">Verticillium longisporum</name>
    <name type="common">Verticillium dahliae var. longisporum</name>
    <dbReference type="NCBI Taxonomy" id="100787"/>
    <lineage>
        <taxon>Eukaryota</taxon>
        <taxon>Fungi</taxon>
        <taxon>Dikarya</taxon>
        <taxon>Ascomycota</taxon>
        <taxon>Pezizomycotina</taxon>
        <taxon>Sordariomycetes</taxon>
        <taxon>Hypocreomycetidae</taxon>
        <taxon>Glomerellales</taxon>
        <taxon>Plectosphaerellaceae</taxon>
        <taxon>Verticillium</taxon>
    </lineage>
</organism>
<name>A0A8I3ARE0_VERLO</name>